<dbReference type="eggNOG" id="COG3292">
    <property type="taxonomic scope" value="Bacteria"/>
</dbReference>
<protein>
    <recommendedName>
        <fullName evidence="3">Phage tail protein</fullName>
    </recommendedName>
</protein>
<accession>I3IJH2</accession>
<gene>
    <name evidence="1" type="ORF">KSU1_C0271</name>
</gene>
<organism evidence="1 2">
    <name type="scientific">Candidatus Jettenia caeni</name>
    <dbReference type="NCBI Taxonomy" id="247490"/>
    <lineage>
        <taxon>Bacteria</taxon>
        <taxon>Pseudomonadati</taxon>
        <taxon>Planctomycetota</taxon>
        <taxon>Candidatus Brocadiia</taxon>
        <taxon>Candidatus Brocadiales</taxon>
        <taxon>Candidatus Brocadiaceae</taxon>
        <taxon>Candidatus Jettenia</taxon>
    </lineage>
</organism>
<dbReference type="AlphaFoldDB" id="I3IJH2"/>
<sequence>MKEKHVSLYERLPEIYRIKDQEQQPPFQLKSYLALVEKTFGAIHENIESLYHDLFIETSSDWVIPYIGDLLGTSHLSGDPWTLRADVADTIALRRRKGTLGAIELLTYNLTQWGMHCVELRENLVWNQHLNHQRQDEGGKPPYGLPSVTRHTVIRGGTVMLRDPAMLSLLNTPFDPFAHTADLKPQVFGNIRYNLPNLAIFLWRLNAYRIGISKPLPNPLTNGIVDNSLVATGTEAKFITQFYIHPLGEPVRLFNTYRFNPDIRPPVLSQIDETPGPIPTVRLTEDSAAGAPDKYVSIDIYGTTGPLNISDAGFQLYLPEPAFAGNTWTLRGANLCAWETGLQPTLKNREIAIDPVIGRIVIGIDTDAEAAALVDHLLLIYTYGAVGPVGAHPISRPSAAMEWNGEPVLFREVNFHQNPHGLRDSLSNIQDSTSPIVIEIKDSMIHELDVSDPALIGMLHEDGGFNLQLNRSLIIRAADDHRPIIRLTQPLRFRPTHVKGTNPDEQKQFDAIMANLTVRLEGLYITRSENWAATNPPGTPLIVRAALHHLEIFDCTLDPGGSRELDGTPEGKRAPIHPSMRIREPYGFANSAEEEAFNQIPEIILHRTITGPLFIDTGYRLFLTDSIIDAGSGVNDDPATAVFAISGAGDPSASWGPPSQVSGITVFGRMRVEGIHGRGGIWVHTLEVLDNQKGCMKFSYFSGNGDRLPQNHGCVKGTEAHLRFVSEVFGNPAYGQLDHTTDFRIRERGPNDDAMGAFGFLMEAHKWRNIRIRYREFMPVGVRPLLIPVT</sequence>
<evidence type="ECO:0008006" key="3">
    <source>
        <dbReference type="Google" id="ProtNLM"/>
    </source>
</evidence>
<name>I3IJH2_9BACT</name>
<dbReference type="Proteomes" id="UP000002985">
    <property type="component" value="Unassembled WGS sequence"/>
</dbReference>
<reference evidence="1 2" key="1">
    <citation type="journal article" date="2012" name="FEBS Lett.">
        <title>Anammox organism KSU-1 expresses a NirK-type copper-containing nitrite reductase instead of a NirS-type with cytochrome cd1.</title>
        <authorList>
            <person name="Hira D."/>
            <person name="Toh H."/>
            <person name="Migita C.T."/>
            <person name="Okubo H."/>
            <person name="Nishiyama T."/>
            <person name="Hattori M."/>
            <person name="Furukawa K."/>
            <person name="Fujii T."/>
        </authorList>
    </citation>
    <scope>NUCLEOTIDE SEQUENCE [LARGE SCALE GENOMIC DNA]</scope>
</reference>
<dbReference type="OrthoDB" id="626916at2"/>
<dbReference type="EMBL" id="BAFH01000003">
    <property type="protein sequence ID" value="GAB61867.1"/>
    <property type="molecule type" value="Genomic_DNA"/>
</dbReference>
<keyword evidence="2" id="KW-1185">Reference proteome</keyword>
<proteinExistence type="predicted"/>
<comment type="caution">
    <text evidence="1">The sequence shown here is derived from an EMBL/GenBank/DDBJ whole genome shotgun (WGS) entry which is preliminary data.</text>
</comment>
<evidence type="ECO:0000313" key="2">
    <source>
        <dbReference type="Proteomes" id="UP000002985"/>
    </source>
</evidence>
<dbReference type="STRING" id="247490.KSU1_C0271"/>
<evidence type="ECO:0000313" key="1">
    <source>
        <dbReference type="EMBL" id="GAB61867.1"/>
    </source>
</evidence>